<evidence type="ECO:0000313" key="3">
    <source>
        <dbReference type="Proteomes" id="UP000619295"/>
    </source>
</evidence>
<gene>
    <name evidence="2" type="ORF">IED13_04620</name>
</gene>
<name>A0A927E7Y2_9HYPH</name>
<feature type="region of interest" description="Disordered" evidence="1">
    <location>
        <begin position="121"/>
        <end position="142"/>
    </location>
</feature>
<reference evidence="2" key="1">
    <citation type="submission" date="2020-09" db="EMBL/GenBank/DDBJ databases">
        <title>Bosea spartocytisi sp. nov. a root nodule endophyte of Spartocytisus supranubius in the high mountain ecosystem fo the Teide National Park (Canary Islands, Spain).</title>
        <authorList>
            <person name="Pulido-Suarez L."/>
            <person name="Peix A."/>
            <person name="Igual J.M."/>
            <person name="Socas-Perez N."/>
            <person name="Velazquez E."/>
            <person name="Flores-Felix J.D."/>
            <person name="Leon-Barrios M."/>
        </authorList>
    </citation>
    <scope>NUCLEOTIDE SEQUENCE</scope>
    <source>
        <strain evidence="2">SSUT16</strain>
    </source>
</reference>
<keyword evidence="3" id="KW-1185">Reference proteome</keyword>
<sequence>MSSTLYPPSPAAMASRLGHHLLLSLGVVTTVALLAALPALLSGTAPGQGARAAIGNQASVPALAMLRNGKIADRLERISAGGAEILANAPVTPAALAMPMSLNWPEIGEWAPPQLAMLSERRPRAGDSTPRAVSRRSASPTTRAVAASGPLVILPPAAATAIEIASTAETSHDDSWSRLVIAPATKVVDAVSGAAGGVQAVGSWGLSQASGLLPRW</sequence>
<proteinExistence type="predicted"/>
<organism evidence="2 3">
    <name type="scientific">Bosea spartocytisi</name>
    <dbReference type="NCBI Taxonomy" id="2773451"/>
    <lineage>
        <taxon>Bacteria</taxon>
        <taxon>Pseudomonadati</taxon>
        <taxon>Pseudomonadota</taxon>
        <taxon>Alphaproteobacteria</taxon>
        <taxon>Hyphomicrobiales</taxon>
        <taxon>Boseaceae</taxon>
        <taxon>Bosea</taxon>
    </lineage>
</organism>
<evidence type="ECO:0000313" key="2">
    <source>
        <dbReference type="EMBL" id="MBD3844970.1"/>
    </source>
</evidence>
<comment type="caution">
    <text evidence="2">The sequence shown here is derived from an EMBL/GenBank/DDBJ whole genome shotgun (WGS) entry which is preliminary data.</text>
</comment>
<protein>
    <submittedName>
        <fullName evidence="2">Uncharacterized protein</fullName>
    </submittedName>
</protein>
<dbReference type="Proteomes" id="UP000619295">
    <property type="component" value="Unassembled WGS sequence"/>
</dbReference>
<evidence type="ECO:0000256" key="1">
    <source>
        <dbReference type="SAM" id="MobiDB-lite"/>
    </source>
</evidence>
<dbReference type="EMBL" id="JACXWY010000002">
    <property type="protein sequence ID" value="MBD3844970.1"/>
    <property type="molecule type" value="Genomic_DNA"/>
</dbReference>
<dbReference type="AlphaFoldDB" id="A0A927E7Y2"/>
<accession>A0A927E7Y2</accession>
<dbReference type="RefSeq" id="WP_191123511.1">
    <property type="nucleotide sequence ID" value="NZ_JACXWY010000002.1"/>
</dbReference>